<dbReference type="Gene3D" id="1.50.10.10">
    <property type="match status" value="1"/>
</dbReference>
<dbReference type="InterPro" id="IPR012341">
    <property type="entry name" value="6hp_glycosidase-like_sf"/>
</dbReference>
<organism evidence="3 4">
    <name type="scientific">Segnochrobactrum spirostomi</name>
    <dbReference type="NCBI Taxonomy" id="2608987"/>
    <lineage>
        <taxon>Bacteria</taxon>
        <taxon>Pseudomonadati</taxon>
        <taxon>Pseudomonadota</taxon>
        <taxon>Alphaproteobacteria</taxon>
        <taxon>Hyphomicrobiales</taxon>
        <taxon>Segnochrobactraceae</taxon>
        <taxon>Segnochrobactrum</taxon>
    </lineage>
</organism>
<reference evidence="3 4" key="1">
    <citation type="submission" date="2019-09" db="EMBL/GenBank/DDBJ databases">
        <title>Segnochrobactrum spirostomi gen. nov., sp. nov., isolated from the ciliate Spirostomum cf. yagiui and description of a novel family, Segnochrobactraceae fam. nov. within the order Rhizobiales of the class Alphaproteobacteria.</title>
        <authorList>
            <person name="Akter S."/>
            <person name="Shazib S.U.A."/>
            <person name="Shin M.K."/>
        </authorList>
    </citation>
    <scope>NUCLEOTIDE SEQUENCE [LARGE SCALE GENOMIC DNA]</scope>
    <source>
        <strain evidence="3 4">Sp-1</strain>
    </source>
</reference>
<name>A0A6A7Y6U9_9HYPH</name>
<dbReference type="EMBL" id="VWNA01000001">
    <property type="protein sequence ID" value="MQT14037.1"/>
    <property type="molecule type" value="Genomic_DNA"/>
</dbReference>
<dbReference type="GO" id="GO:0005975">
    <property type="term" value="P:carbohydrate metabolic process"/>
    <property type="evidence" value="ECO:0007669"/>
    <property type="project" value="InterPro"/>
</dbReference>
<comment type="similarity">
    <text evidence="1">Belongs to the N-acylglucosamine 2-epimerase family.</text>
</comment>
<evidence type="ECO:0000313" key="3">
    <source>
        <dbReference type="EMBL" id="MQT14037.1"/>
    </source>
</evidence>
<dbReference type="Pfam" id="PF07221">
    <property type="entry name" value="GlcNAc_2-epim"/>
    <property type="match status" value="1"/>
</dbReference>
<dbReference type="AlphaFoldDB" id="A0A6A7Y6U9"/>
<protein>
    <submittedName>
        <fullName evidence="3">AGE family epimerase/isomerase</fullName>
    </submittedName>
</protein>
<keyword evidence="2 3" id="KW-0413">Isomerase</keyword>
<dbReference type="Proteomes" id="UP000332515">
    <property type="component" value="Unassembled WGS sequence"/>
</dbReference>
<dbReference type="InterPro" id="IPR008928">
    <property type="entry name" value="6-hairpin_glycosidase_sf"/>
</dbReference>
<dbReference type="InterPro" id="IPR010819">
    <property type="entry name" value="AGE/CE"/>
</dbReference>
<proteinExistence type="inferred from homology"/>
<accession>A0A6A7Y6U9</accession>
<dbReference type="GO" id="GO:0016853">
    <property type="term" value="F:isomerase activity"/>
    <property type="evidence" value="ECO:0007669"/>
    <property type="project" value="UniProtKB-KW"/>
</dbReference>
<sequence length="407" mass="46076">MGGAPLSTLTANPDFASADFLKSHIRQTLDFYFPRAIDREAGGFFNAYAVDGTIYDRHVRHIVGMTRFTYIASVGTALFDDPVLRGAVDHGLDFLETAQRDPVSRGYAWALRDRTVVDGSLKAYGHAFVLLAHSIAARLAGAKGARIADVADLIVDRFIEGPEQLALEAYDAGWTNPDTYRGQNANMHLCEAMIAAYEATGDKAYLDRAAHIARRIAIDFPADNGGFIHEHFTSDWKVDREAARRANDHTFRPEGFQPGHHAEWCKLLLTLYRLTGEEIYKTRSVEIFDLAVAPFWDEARGGGFYYTFDEALQPIDKDKHHWLVSEAFSAAFLLYKATGEARFLDWYNKIWTWTWAHMIDRERGGWYVRVDENNQRYPDDPKSPPYKTDYHAISNCYEVLRALGAAE</sequence>
<dbReference type="SUPFAM" id="SSF48208">
    <property type="entry name" value="Six-hairpin glycosidases"/>
    <property type="match status" value="1"/>
</dbReference>
<comment type="caution">
    <text evidence="3">The sequence shown here is derived from an EMBL/GenBank/DDBJ whole genome shotgun (WGS) entry which is preliminary data.</text>
</comment>
<evidence type="ECO:0000313" key="4">
    <source>
        <dbReference type="Proteomes" id="UP000332515"/>
    </source>
</evidence>
<keyword evidence="4" id="KW-1185">Reference proteome</keyword>
<evidence type="ECO:0000256" key="1">
    <source>
        <dbReference type="ARBA" id="ARBA00008558"/>
    </source>
</evidence>
<gene>
    <name evidence="3" type="ORF">F0357_15575</name>
</gene>
<evidence type="ECO:0000256" key="2">
    <source>
        <dbReference type="ARBA" id="ARBA00023235"/>
    </source>
</evidence>
<dbReference type="PANTHER" id="PTHR15108">
    <property type="entry name" value="N-ACYLGLUCOSAMINE-2-EPIMERASE"/>
    <property type="match status" value="1"/>
</dbReference>